<reference evidence="6 7" key="1">
    <citation type="submission" date="2014-11" db="EMBL/GenBank/DDBJ databases">
        <title>Draft genome sequence of Chelonobacter oris 1662T, associated with respiratory disease in Hermann's Tortoises.</title>
        <authorList>
            <person name="Kudirkiene E."/>
            <person name="Hansen M.J."/>
            <person name="Bojesen A.M."/>
        </authorList>
    </citation>
    <scope>NUCLEOTIDE SEQUENCE [LARGE SCALE GENOMIC DNA]</scope>
    <source>
        <strain evidence="6 7">1662</strain>
    </source>
</reference>
<evidence type="ECO:0000256" key="2">
    <source>
        <dbReference type="ARBA" id="ARBA00022801"/>
    </source>
</evidence>
<dbReference type="RefSeq" id="WP_034616951.1">
    <property type="nucleotide sequence ID" value="NZ_JSUM01000014.1"/>
</dbReference>
<dbReference type="PANTHER" id="PTHR42693">
    <property type="entry name" value="ARYLSULFATASE FAMILY MEMBER"/>
    <property type="match status" value="1"/>
</dbReference>
<organism evidence="6 7">
    <name type="scientific">Chelonobacter oris</name>
    <dbReference type="NCBI Taxonomy" id="505317"/>
    <lineage>
        <taxon>Bacteria</taxon>
        <taxon>Pseudomonadati</taxon>
        <taxon>Pseudomonadota</taxon>
        <taxon>Gammaproteobacteria</taxon>
        <taxon>Pasteurellales</taxon>
        <taxon>Pasteurellaceae</taxon>
        <taxon>Chelonobacter</taxon>
    </lineage>
</organism>
<evidence type="ECO:0000256" key="1">
    <source>
        <dbReference type="ARBA" id="ARBA00008779"/>
    </source>
</evidence>
<comment type="similarity">
    <text evidence="1">Belongs to the sulfatase family.</text>
</comment>
<feature type="transmembrane region" description="Helical" evidence="3">
    <location>
        <begin position="21"/>
        <end position="39"/>
    </location>
</feature>
<feature type="transmembrane region" description="Helical" evidence="3">
    <location>
        <begin position="138"/>
        <end position="157"/>
    </location>
</feature>
<dbReference type="InterPro" id="IPR024588">
    <property type="entry name" value="YejM_N"/>
</dbReference>
<dbReference type="OrthoDB" id="236686at2"/>
<sequence length="588" mass="68729">MLKIPRQYWEATSQKISWGHWFAFFNIICAIVIGSRYAFIADWPATLIGKIYFFLNILGHFSFIVFALYLLILFPLSFLIKNPYTFRAVSVVLSTLGLTLLLLDSEVFNRFHLHLSVLILNILINPDNGDLARNWERFFVPMPLIFLIVTLFSRWSWDKLRSLERQKWIHKAVYLLMFCFIASHLLYAWADAYFYRPVTVQKSNLPLSYPMTARTFLEKNQLLNRDSYQAQLLNSGRLDAPYLDYPKQPLHYGADQQNANILLINISGLRYDAVNGNDMPSLSSFSEKTLDFQNNYSSGNSQNGALTGLFYGLNANYFDSLLSQRQGSVWIERMQQLHYRFGLFVTATKSPLYSRSLFKQQTTVFNNSNQQTTQQWLDWYRQHTVHSGQQPWFGYLQYDLLGVMSNYPAQDPEAQQQFYRRQLLEIDRQLSRILPHLTDNTVVIITADQGYSYRIDNNRNPNYFGRDRIQVPMLIALPNHAPEQIDHISSQMDLLPTLMQHLFAAENPLQDYTQGDDLLNSDGDRDNWIFVSNPRWNVIITANGEQYHIDSQGEYQKYSSEYQPLTSEKPPLALFLQVFNRERNFLLR</sequence>
<keyword evidence="2" id="KW-0378">Hydrolase</keyword>
<evidence type="ECO:0000259" key="5">
    <source>
        <dbReference type="Pfam" id="PF11893"/>
    </source>
</evidence>
<dbReference type="InterPro" id="IPR050738">
    <property type="entry name" value="Sulfatase"/>
</dbReference>
<dbReference type="Gene3D" id="3.40.720.10">
    <property type="entry name" value="Alkaline Phosphatase, subunit A"/>
    <property type="match status" value="1"/>
</dbReference>
<feature type="transmembrane region" description="Helical" evidence="3">
    <location>
        <begin position="84"/>
        <end position="103"/>
    </location>
</feature>
<dbReference type="STRING" id="505317.OA57_09665"/>
<keyword evidence="7" id="KW-1185">Reference proteome</keyword>
<comment type="caution">
    <text evidence="6">The sequence shown here is derived from an EMBL/GenBank/DDBJ whole genome shotgun (WGS) entry which is preliminary data.</text>
</comment>
<dbReference type="InterPro" id="IPR012159">
    <property type="entry name" value="YejM-like"/>
</dbReference>
<protein>
    <submittedName>
        <fullName evidence="6">Membrane protein</fullName>
    </submittedName>
</protein>
<dbReference type="Pfam" id="PF00884">
    <property type="entry name" value="Sulfatase"/>
    <property type="match status" value="1"/>
</dbReference>
<keyword evidence="3" id="KW-0812">Transmembrane</keyword>
<dbReference type="GO" id="GO:0004065">
    <property type="term" value="F:arylsulfatase activity"/>
    <property type="evidence" value="ECO:0007669"/>
    <property type="project" value="TreeGrafter"/>
</dbReference>
<dbReference type="PANTHER" id="PTHR42693:SF53">
    <property type="entry name" value="ENDO-4-O-SULFATASE"/>
    <property type="match status" value="1"/>
</dbReference>
<feature type="domain" description="Sulfatase N-terminal" evidence="4">
    <location>
        <begin position="277"/>
        <end position="502"/>
    </location>
</feature>
<feature type="domain" description="Inner membrane protein YejM N-terminal" evidence="5">
    <location>
        <begin position="7"/>
        <end position="251"/>
    </location>
</feature>
<keyword evidence="3" id="KW-1133">Transmembrane helix</keyword>
<feature type="transmembrane region" description="Helical" evidence="3">
    <location>
        <begin position="169"/>
        <end position="190"/>
    </location>
</feature>
<dbReference type="InterPro" id="IPR000917">
    <property type="entry name" value="Sulfatase_N"/>
</dbReference>
<dbReference type="InterPro" id="IPR017850">
    <property type="entry name" value="Alkaline_phosphatase_core_sf"/>
</dbReference>
<accession>A0A0A3AKG1</accession>
<proteinExistence type="inferred from homology"/>
<dbReference type="SUPFAM" id="SSF53649">
    <property type="entry name" value="Alkaline phosphatase-like"/>
    <property type="match status" value="1"/>
</dbReference>
<evidence type="ECO:0000313" key="6">
    <source>
        <dbReference type="EMBL" id="KGQ69888.1"/>
    </source>
</evidence>
<name>A0A0A3AKG1_9PAST</name>
<evidence type="ECO:0000313" key="7">
    <source>
        <dbReference type="Proteomes" id="UP000030380"/>
    </source>
</evidence>
<keyword evidence="3" id="KW-0472">Membrane</keyword>
<evidence type="ECO:0000259" key="4">
    <source>
        <dbReference type="Pfam" id="PF00884"/>
    </source>
</evidence>
<feature type="transmembrane region" description="Helical" evidence="3">
    <location>
        <begin position="51"/>
        <end position="72"/>
    </location>
</feature>
<dbReference type="AlphaFoldDB" id="A0A0A3AKG1"/>
<dbReference type="PIRSF" id="PIRSF004950">
    <property type="entry name" value="Mmb_sulf_HI0842"/>
    <property type="match status" value="1"/>
</dbReference>
<gene>
    <name evidence="6" type="ORF">OA57_09665</name>
</gene>
<dbReference type="Proteomes" id="UP000030380">
    <property type="component" value="Unassembled WGS sequence"/>
</dbReference>
<evidence type="ECO:0000256" key="3">
    <source>
        <dbReference type="SAM" id="Phobius"/>
    </source>
</evidence>
<dbReference type="Pfam" id="PF11893">
    <property type="entry name" value="DUF3413"/>
    <property type="match status" value="1"/>
</dbReference>
<dbReference type="EMBL" id="JSUM01000014">
    <property type="protein sequence ID" value="KGQ69888.1"/>
    <property type="molecule type" value="Genomic_DNA"/>
</dbReference>